<proteinExistence type="predicted"/>
<keyword evidence="2" id="KW-1185">Reference proteome</keyword>
<reference evidence="1 2" key="1">
    <citation type="journal article" date="2013" name="Curr. Biol.">
        <title>The Genome of the Foraminiferan Reticulomyxa filosa.</title>
        <authorList>
            <person name="Glockner G."/>
            <person name="Hulsmann N."/>
            <person name="Schleicher M."/>
            <person name="Noegel A.A."/>
            <person name="Eichinger L."/>
            <person name="Gallinger C."/>
            <person name="Pawlowski J."/>
            <person name="Sierra R."/>
            <person name="Euteneuer U."/>
            <person name="Pillet L."/>
            <person name="Moustafa A."/>
            <person name="Platzer M."/>
            <person name="Groth M."/>
            <person name="Szafranski K."/>
            <person name="Schliwa M."/>
        </authorList>
    </citation>
    <scope>NUCLEOTIDE SEQUENCE [LARGE SCALE GENOMIC DNA]</scope>
</reference>
<accession>X6NVL7</accession>
<dbReference type="AlphaFoldDB" id="X6NVL7"/>
<protein>
    <submittedName>
        <fullName evidence="1">Uncharacterized protein</fullName>
    </submittedName>
</protein>
<dbReference type="Proteomes" id="UP000023152">
    <property type="component" value="Unassembled WGS sequence"/>
</dbReference>
<dbReference type="EMBL" id="ASPP01006116">
    <property type="protein sequence ID" value="ETO29327.1"/>
    <property type="molecule type" value="Genomic_DNA"/>
</dbReference>
<evidence type="ECO:0000313" key="2">
    <source>
        <dbReference type="Proteomes" id="UP000023152"/>
    </source>
</evidence>
<sequence length="236" mass="27296">MEPQVPTNNNEMQCIGTNIHPMIKKLMNQKNFQLVDDLQISGYRTWITKQVQISQKKTSKNVTQGPLPSLDLSHTWTDCTCGEEEEIFDKINQADVLPSSSRQMTMDQEASIEHYASDDFSWWCGIHYDNNCPRMLLVGIDSKIYLVDESFNFFFNATFSQMLANILCFDNDFNTKSQSDRVTIMDGTLMFALDASDISNEKPMVFKILDCLVWKSKRLKTLQDRIEKQISLHFFS</sequence>
<organism evidence="1 2">
    <name type="scientific">Reticulomyxa filosa</name>
    <dbReference type="NCBI Taxonomy" id="46433"/>
    <lineage>
        <taxon>Eukaryota</taxon>
        <taxon>Sar</taxon>
        <taxon>Rhizaria</taxon>
        <taxon>Retaria</taxon>
        <taxon>Foraminifera</taxon>
        <taxon>Monothalamids</taxon>
        <taxon>Reticulomyxidae</taxon>
        <taxon>Reticulomyxa</taxon>
    </lineage>
</organism>
<name>X6NVL7_RETFI</name>
<comment type="caution">
    <text evidence="1">The sequence shown here is derived from an EMBL/GenBank/DDBJ whole genome shotgun (WGS) entry which is preliminary data.</text>
</comment>
<evidence type="ECO:0000313" key="1">
    <source>
        <dbReference type="EMBL" id="ETO29327.1"/>
    </source>
</evidence>
<gene>
    <name evidence="1" type="ORF">RFI_07798</name>
</gene>